<dbReference type="InterPro" id="IPR050467">
    <property type="entry name" value="LRFN"/>
</dbReference>
<dbReference type="SUPFAM" id="SSF48726">
    <property type="entry name" value="Immunoglobulin"/>
    <property type="match status" value="3"/>
</dbReference>
<dbReference type="PROSITE" id="PS50835">
    <property type="entry name" value="IG_LIKE"/>
    <property type="match status" value="3"/>
</dbReference>
<dbReference type="InterPro" id="IPR036179">
    <property type="entry name" value="Ig-like_dom_sf"/>
</dbReference>
<evidence type="ECO:0000256" key="9">
    <source>
        <dbReference type="SAM" id="SignalP"/>
    </source>
</evidence>
<dbReference type="Proteomes" id="UP000494165">
    <property type="component" value="Unassembled WGS sequence"/>
</dbReference>
<evidence type="ECO:0000256" key="1">
    <source>
        <dbReference type="ARBA" id="ARBA00022614"/>
    </source>
</evidence>
<comment type="caution">
    <text evidence="11">The sequence shown here is derived from an EMBL/GenBank/DDBJ whole genome shotgun (WGS) entry which is preliminary data.</text>
</comment>
<dbReference type="AlphaFoldDB" id="A0A8S1CHH7"/>
<dbReference type="InterPro" id="IPR013151">
    <property type="entry name" value="Immunoglobulin_dom"/>
</dbReference>
<dbReference type="PANTHER" id="PTHR45842:SF12">
    <property type="entry name" value="KEKKON 5, ISOFORM A"/>
    <property type="match status" value="1"/>
</dbReference>
<feature type="chain" id="PRO_5035718164" description="Ig-like domain-containing protein" evidence="9">
    <location>
        <begin position="34"/>
        <end position="918"/>
    </location>
</feature>
<organism evidence="11 12">
    <name type="scientific">Cloeon dipterum</name>
    <dbReference type="NCBI Taxonomy" id="197152"/>
    <lineage>
        <taxon>Eukaryota</taxon>
        <taxon>Metazoa</taxon>
        <taxon>Ecdysozoa</taxon>
        <taxon>Arthropoda</taxon>
        <taxon>Hexapoda</taxon>
        <taxon>Insecta</taxon>
        <taxon>Pterygota</taxon>
        <taxon>Palaeoptera</taxon>
        <taxon>Ephemeroptera</taxon>
        <taxon>Pisciforma</taxon>
        <taxon>Baetidae</taxon>
        <taxon>Cloeon</taxon>
    </lineage>
</organism>
<dbReference type="OrthoDB" id="5917255at2759"/>
<dbReference type="SMART" id="SM00409">
    <property type="entry name" value="IG"/>
    <property type="match status" value="3"/>
</dbReference>
<evidence type="ECO:0000256" key="5">
    <source>
        <dbReference type="ARBA" id="ARBA00023180"/>
    </source>
</evidence>
<evidence type="ECO:0000256" key="8">
    <source>
        <dbReference type="SAM" id="Phobius"/>
    </source>
</evidence>
<dbReference type="InterPro" id="IPR007110">
    <property type="entry name" value="Ig-like_dom"/>
</dbReference>
<dbReference type="SMART" id="SM00013">
    <property type="entry name" value="LRRNT"/>
    <property type="match status" value="1"/>
</dbReference>
<keyword evidence="8" id="KW-1133">Transmembrane helix</keyword>
<sequence>MASTPHVFVCRTPVRRWLLAHFALTLVLIGAECAVAPIRDASAEAALLERLLSDDDAYIPPVPCPRQCVCVRDSHVQCSGLVDNMLPEDLSNETDDLRLDGNALTKMSEFFPLPKLKTLTMSHNRLKRIFKNDLEMFPSLYAADFSFNQVKIPHSSAMCPENYSLRRLNLNSNKIKTLHKNNLEGCSNLLHLTIAHNNISQLEKGFLNSMTQLEYLDLSNNNLVNIDGLTFGGLKSLKQLILKDNRLQNLSDGAFYELVSLENLQLFKNHIPILKRGWMYLLPSLKHLNLSTNSISHIQKDAFEDSKELTNLDLSSNVLTSIGPRVFNHLSKLKRLDLSSNDMSDVDPTAFDDLPSLESLILKHNLLAHVVEDPSGTFSKLSSLLMLDLSSNDITSFTNKSFEGLTRLTHLYLNDNPIKTMGEKALSTVKLLRTLDMNSHHLLCYCNLDWLPSYLVRYSLTPDLKCEHPRSLNGSKIRQLAAESLPCVGYPIPTIIEGPAPLESKTGDNVTLACRASSPVMELMTFIWKKNNIAIATHKGELDSSTDSAATDWQQHSIIHLGNIGFDNAGFYQCIVSNSFGTNFSAKSKLDVYSMPVFSKVPKNLTANTGTSAKLECEAHGEPKPNISWIKERSPFLAAAERRMHVMPDSSSFFILTVKPGDSGKYMCYAENKAGKVYAEVYLEVLDPPRFAKPIENKDVMLGETAVIECMAEGLPKPKLVWTRDGQQIEKDDRHFFTGEDQLLIIVNAGNTDSGLYTCELSNSAGKLSGTSRLTVIQRDVYTNEKKTKMFLVCAAVVGVLVTSMIWVIMIYALHKRRQNNSMVPRDLPLVTLNTAPMVSSQPDPDSSDSGHGDSTEQARDYSSGSDIAAEELEEEQPIYGNVAAVAPTMLTFRPYNVVRNPDYVSREEMAACIPRMV</sequence>
<feature type="transmembrane region" description="Helical" evidence="8">
    <location>
        <begin position="790"/>
        <end position="814"/>
    </location>
</feature>
<name>A0A8S1CHH7_9INSE</name>
<dbReference type="FunFam" id="3.80.10.10:FF:001164">
    <property type="entry name" value="GH01279p"/>
    <property type="match status" value="1"/>
</dbReference>
<feature type="compositionally biased region" description="Basic and acidic residues" evidence="7">
    <location>
        <begin position="849"/>
        <end position="860"/>
    </location>
</feature>
<dbReference type="InterPro" id="IPR000372">
    <property type="entry name" value="LRRNT"/>
</dbReference>
<dbReference type="FunFam" id="2.60.40.10:FF:000032">
    <property type="entry name" value="palladin isoform X1"/>
    <property type="match status" value="1"/>
</dbReference>
<dbReference type="InterPro" id="IPR003591">
    <property type="entry name" value="Leu-rich_rpt_typical-subtyp"/>
</dbReference>
<keyword evidence="3" id="KW-0677">Repeat</keyword>
<accession>A0A8S1CHH7</accession>
<dbReference type="Pfam" id="PF07679">
    <property type="entry name" value="I-set"/>
    <property type="match status" value="2"/>
</dbReference>
<keyword evidence="2 9" id="KW-0732">Signal</keyword>
<dbReference type="InterPro" id="IPR013098">
    <property type="entry name" value="Ig_I-set"/>
</dbReference>
<keyword evidence="1" id="KW-0433">Leucine-rich repeat</keyword>
<feature type="signal peptide" evidence="9">
    <location>
        <begin position="1"/>
        <end position="33"/>
    </location>
</feature>
<feature type="domain" description="Ig-like" evidence="10">
    <location>
        <begin position="689"/>
        <end position="775"/>
    </location>
</feature>
<proteinExistence type="predicted"/>
<dbReference type="Gene3D" id="2.60.40.10">
    <property type="entry name" value="Immunoglobulins"/>
    <property type="match status" value="3"/>
</dbReference>
<gene>
    <name evidence="11" type="ORF">CLODIP_2_CD04241</name>
</gene>
<dbReference type="Pfam" id="PF00047">
    <property type="entry name" value="ig"/>
    <property type="match status" value="1"/>
</dbReference>
<dbReference type="InterPro" id="IPR003598">
    <property type="entry name" value="Ig_sub2"/>
</dbReference>
<protein>
    <recommendedName>
        <fullName evidence="10">Ig-like domain-containing protein</fullName>
    </recommendedName>
</protein>
<dbReference type="PROSITE" id="PS51450">
    <property type="entry name" value="LRR"/>
    <property type="match status" value="3"/>
</dbReference>
<feature type="domain" description="Ig-like" evidence="10">
    <location>
        <begin position="596"/>
        <end position="684"/>
    </location>
</feature>
<evidence type="ECO:0000256" key="2">
    <source>
        <dbReference type="ARBA" id="ARBA00022729"/>
    </source>
</evidence>
<evidence type="ECO:0000256" key="7">
    <source>
        <dbReference type="SAM" id="MobiDB-lite"/>
    </source>
</evidence>
<keyword evidence="8" id="KW-0472">Membrane</keyword>
<reference evidence="11 12" key="1">
    <citation type="submission" date="2020-04" db="EMBL/GenBank/DDBJ databases">
        <authorList>
            <person name="Alioto T."/>
            <person name="Alioto T."/>
            <person name="Gomez Garrido J."/>
        </authorList>
    </citation>
    <scope>NUCLEOTIDE SEQUENCE [LARGE SCALE GENOMIC DNA]</scope>
</reference>
<keyword evidence="8" id="KW-0812">Transmembrane</keyword>
<keyword evidence="5" id="KW-0325">Glycoprotein</keyword>
<keyword evidence="12" id="KW-1185">Reference proteome</keyword>
<dbReference type="InterPro" id="IPR003599">
    <property type="entry name" value="Ig_sub"/>
</dbReference>
<evidence type="ECO:0000256" key="4">
    <source>
        <dbReference type="ARBA" id="ARBA00023157"/>
    </source>
</evidence>
<dbReference type="SMART" id="SM00369">
    <property type="entry name" value="LRR_TYP"/>
    <property type="match status" value="12"/>
</dbReference>
<dbReference type="FunFam" id="2.60.40.10:FF:000107">
    <property type="entry name" value="Myosin, light chain kinase a"/>
    <property type="match status" value="1"/>
</dbReference>
<dbReference type="SUPFAM" id="SSF52058">
    <property type="entry name" value="L domain-like"/>
    <property type="match status" value="1"/>
</dbReference>
<evidence type="ECO:0000313" key="12">
    <source>
        <dbReference type="Proteomes" id="UP000494165"/>
    </source>
</evidence>
<dbReference type="SMART" id="SM00365">
    <property type="entry name" value="LRR_SD22"/>
    <property type="match status" value="6"/>
</dbReference>
<dbReference type="InterPro" id="IPR032675">
    <property type="entry name" value="LRR_dom_sf"/>
</dbReference>
<evidence type="ECO:0000256" key="6">
    <source>
        <dbReference type="ARBA" id="ARBA00023319"/>
    </source>
</evidence>
<dbReference type="SMART" id="SM00408">
    <property type="entry name" value="IGc2"/>
    <property type="match status" value="3"/>
</dbReference>
<dbReference type="InterPro" id="IPR001611">
    <property type="entry name" value="Leu-rich_rpt"/>
</dbReference>
<evidence type="ECO:0000313" key="11">
    <source>
        <dbReference type="EMBL" id="CAB3369768.1"/>
    </source>
</evidence>
<feature type="domain" description="Ig-like" evidence="10">
    <location>
        <begin position="493"/>
        <end position="591"/>
    </location>
</feature>
<dbReference type="Pfam" id="PF13855">
    <property type="entry name" value="LRR_8"/>
    <property type="match status" value="3"/>
</dbReference>
<keyword evidence="6" id="KW-0393">Immunoglobulin domain</keyword>
<dbReference type="InterPro" id="IPR013783">
    <property type="entry name" value="Ig-like_fold"/>
</dbReference>
<dbReference type="EMBL" id="CADEPI010000047">
    <property type="protein sequence ID" value="CAB3369768.1"/>
    <property type="molecule type" value="Genomic_DNA"/>
</dbReference>
<evidence type="ECO:0000256" key="3">
    <source>
        <dbReference type="ARBA" id="ARBA00022737"/>
    </source>
</evidence>
<keyword evidence="4" id="KW-1015">Disulfide bond</keyword>
<evidence type="ECO:0000259" key="10">
    <source>
        <dbReference type="PROSITE" id="PS50835"/>
    </source>
</evidence>
<dbReference type="PANTHER" id="PTHR45842">
    <property type="entry name" value="SYNAPTIC ADHESION-LIKE MOLECULE SALM"/>
    <property type="match status" value="1"/>
</dbReference>
<dbReference type="Gene3D" id="3.80.10.10">
    <property type="entry name" value="Ribonuclease Inhibitor"/>
    <property type="match status" value="4"/>
</dbReference>
<feature type="region of interest" description="Disordered" evidence="7">
    <location>
        <begin position="836"/>
        <end position="865"/>
    </location>
</feature>